<feature type="region of interest" description="Disordered" evidence="4">
    <location>
        <begin position="1"/>
        <end position="24"/>
    </location>
</feature>
<dbReference type="PANTHER" id="PTHR43827">
    <property type="entry name" value="2,5-DIKETO-D-GLUCONIC ACID REDUCTASE"/>
    <property type="match status" value="1"/>
</dbReference>
<protein>
    <submittedName>
        <fullName evidence="7">NADP-dependent oxidoreductase domain-containing protein</fullName>
    </submittedName>
</protein>
<evidence type="ECO:0000256" key="2">
    <source>
        <dbReference type="ARBA" id="ARBA00022857"/>
    </source>
</evidence>
<keyword evidence="6" id="KW-1185">Reference proteome</keyword>
<keyword evidence="3" id="KW-0560">Oxidoreductase</keyword>
<sequence length="114" mass="13516">MQNPDYQDLKKRTQPDESESPIPLQNSMIIELSKKYAKTPAQILLRHLIQCGFNVIPKSTNEIRIKENFDVFDFELSDDEMQKLNNVPQKSRTFWLNFLAIHPEDPFKDERKDH</sequence>
<dbReference type="InterPro" id="IPR036812">
    <property type="entry name" value="NAD(P)_OxRdtase_dom_sf"/>
</dbReference>
<organism evidence="6 7">
    <name type="scientific">Panagrolaimus superbus</name>
    <dbReference type="NCBI Taxonomy" id="310955"/>
    <lineage>
        <taxon>Eukaryota</taxon>
        <taxon>Metazoa</taxon>
        <taxon>Ecdysozoa</taxon>
        <taxon>Nematoda</taxon>
        <taxon>Chromadorea</taxon>
        <taxon>Rhabditida</taxon>
        <taxon>Tylenchina</taxon>
        <taxon>Panagrolaimomorpha</taxon>
        <taxon>Panagrolaimoidea</taxon>
        <taxon>Panagrolaimidae</taxon>
        <taxon>Panagrolaimus</taxon>
    </lineage>
</organism>
<name>A0A914XUQ2_9BILA</name>
<dbReference type="PROSITE" id="PS00063">
    <property type="entry name" value="ALDOKETO_REDUCTASE_3"/>
    <property type="match status" value="1"/>
</dbReference>
<evidence type="ECO:0000256" key="1">
    <source>
        <dbReference type="ARBA" id="ARBA00007905"/>
    </source>
</evidence>
<feature type="domain" description="NADP-dependent oxidoreductase" evidence="5">
    <location>
        <begin position="31"/>
        <end position="86"/>
    </location>
</feature>
<dbReference type="AlphaFoldDB" id="A0A914XUQ2"/>
<accession>A0A914XUQ2</accession>
<dbReference type="InterPro" id="IPR020471">
    <property type="entry name" value="AKR"/>
</dbReference>
<evidence type="ECO:0000313" key="6">
    <source>
        <dbReference type="Proteomes" id="UP000887577"/>
    </source>
</evidence>
<dbReference type="Pfam" id="PF00248">
    <property type="entry name" value="Aldo_ket_red"/>
    <property type="match status" value="1"/>
</dbReference>
<proteinExistence type="inferred from homology"/>
<dbReference type="SUPFAM" id="SSF51430">
    <property type="entry name" value="NAD(P)-linked oxidoreductase"/>
    <property type="match status" value="1"/>
</dbReference>
<evidence type="ECO:0000259" key="5">
    <source>
        <dbReference type="Pfam" id="PF00248"/>
    </source>
</evidence>
<dbReference type="GO" id="GO:0016616">
    <property type="term" value="F:oxidoreductase activity, acting on the CH-OH group of donors, NAD or NADP as acceptor"/>
    <property type="evidence" value="ECO:0007669"/>
    <property type="project" value="UniProtKB-ARBA"/>
</dbReference>
<dbReference type="InterPro" id="IPR018170">
    <property type="entry name" value="Aldo/ket_reductase_CS"/>
</dbReference>
<evidence type="ECO:0000256" key="3">
    <source>
        <dbReference type="ARBA" id="ARBA00023002"/>
    </source>
</evidence>
<reference evidence="7" key="1">
    <citation type="submission" date="2022-11" db="UniProtKB">
        <authorList>
            <consortium name="WormBaseParasite"/>
        </authorList>
    </citation>
    <scope>IDENTIFICATION</scope>
</reference>
<dbReference type="PANTHER" id="PTHR43827:SF3">
    <property type="entry name" value="NADP-DEPENDENT OXIDOREDUCTASE DOMAIN-CONTAINING PROTEIN"/>
    <property type="match status" value="1"/>
</dbReference>
<dbReference type="WBParaSite" id="PSU_v2.g10693.t1">
    <property type="protein sequence ID" value="PSU_v2.g10693.t1"/>
    <property type="gene ID" value="PSU_v2.g10693"/>
</dbReference>
<dbReference type="Gene3D" id="3.20.20.100">
    <property type="entry name" value="NADP-dependent oxidoreductase domain"/>
    <property type="match status" value="1"/>
</dbReference>
<comment type="similarity">
    <text evidence="1">Belongs to the aldo/keto reductase family.</text>
</comment>
<dbReference type="InterPro" id="IPR023210">
    <property type="entry name" value="NADP_OxRdtase_dom"/>
</dbReference>
<dbReference type="Proteomes" id="UP000887577">
    <property type="component" value="Unplaced"/>
</dbReference>
<keyword evidence="2" id="KW-0521">NADP</keyword>
<evidence type="ECO:0000256" key="4">
    <source>
        <dbReference type="SAM" id="MobiDB-lite"/>
    </source>
</evidence>
<evidence type="ECO:0000313" key="7">
    <source>
        <dbReference type="WBParaSite" id="PSU_v2.g10693.t1"/>
    </source>
</evidence>